<gene>
    <name evidence="7" type="ORF">CO088_02760</name>
</gene>
<evidence type="ECO:0000256" key="2">
    <source>
        <dbReference type="ARBA" id="ARBA00022692"/>
    </source>
</evidence>
<feature type="transmembrane region" description="Helical" evidence="5">
    <location>
        <begin position="103"/>
        <end position="122"/>
    </location>
</feature>
<dbReference type="GO" id="GO:0005886">
    <property type="term" value="C:plasma membrane"/>
    <property type="evidence" value="ECO:0007669"/>
    <property type="project" value="TreeGrafter"/>
</dbReference>
<reference evidence="8" key="1">
    <citation type="submission" date="2017-09" db="EMBL/GenBank/DDBJ databases">
        <title>Depth-based differentiation of microbial function through sediment-hosted aquifers and enrichment of novel symbionts in the deep terrestrial subsurface.</title>
        <authorList>
            <person name="Probst A.J."/>
            <person name="Ladd B."/>
            <person name="Jarett J.K."/>
            <person name="Geller-Mcgrath D.E."/>
            <person name="Sieber C.M.K."/>
            <person name="Emerson J.B."/>
            <person name="Anantharaman K."/>
            <person name="Thomas B.C."/>
            <person name="Malmstrom R."/>
            <person name="Stieglmeier M."/>
            <person name="Klingl A."/>
            <person name="Woyke T."/>
            <person name="Ryan C.M."/>
            <person name="Banfield J.F."/>
        </authorList>
    </citation>
    <scope>NUCLEOTIDE SEQUENCE [LARGE SCALE GENOMIC DNA]</scope>
</reference>
<feature type="transmembrane region" description="Helical" evidence="5">
    <location>
        <begin position="382"/>
        <end position="399"/>
    </location>
</feature>
<feature type="transmembrane region" description="Helical" evidence="5">
    <location>
        <begin position="260"/>
        <end position="278"/>
    </location>
</feature>
<keyword evidence="4 5" id="KW-0472">Membrane</keyword>
<accession>A0A2M8D6W6</accession>
<feature type="domain" description="Sodium/calcium exchanger membrane region" evidence="6">
    <location>
        <begin position="260"/>
        <end position="396"/>
    </location>
</feature>
<dbReference type="InterPro" id="IPR004481">
    <property type="entry name" value="K/Na/Ca-exchanger"/>
</dbReference>
<feature type="transmembrane region" description="Helical" evidence="5">
    <location>
        <begin position="203"/>
        <end position="219"/>
    </location>
</feature>
<dbReference type="InterPro" id="IPR004837">
    <property type="entry name" value="NaCa_Exmemb"/>
</dbReference>
<comment type="subcellular location">
    <subcellularLocation>
        <location evidence="1">Membrane</location>
        <topology evidence="1">Multi-pass membrane protein</topology>
    </subcellularLocation>
</comment>
<keyword evidence="3 5" id="KW-1133">Transmembrane helix</keyword>
<dbReference type="InterPro" id="IPR044880">
    <property type="entry name" value="NCX_ion-bd_dom_sf"/>
</dbReference>
<feature type="transmembrane region" description="Helical" evidence="5">
    <location>
        <begin position="290"/>
        <end position="313"/>
    </location>
</feature>
<evidence type="ECO:0000259" key="6">
    <source>
        <dbReference type="Pfam" id="PF01699"/>
    </source>
</evidence>
<name>A0A2M8D6W6_9BACT</name>
<feature type="transmembrane region" description="Helical" evidence="5">
    <location>
        <begin position="325"/>
        <end position="349"/>
    </location>
</feature>
<evidence type="ECO:0000256" key="3">
    <source>
        <dbReference type="ARBA" id="ARBA00022989"/>
    </source>
</evidence>
<organism evidence="7 8">
    <name type="scientific">Candidatus Yonathbacteria bacterium CG_4_9_14_0_8_um_filter_46_47</name>
    <dbReference type="NCBI Taxonomy" id="1975106"/>
    <lineage>
        <taxon>Bacteria</taxon>
        <taxon>Candidatus Yonathiibacteriota</taxon>
    </lineage>
</organism>
<dbReference type="GO" id="GO:0008273">
    <property type="term" value="F:calcium, potassium:sodium antiporter activity"/>
    <property type="evidence" value="ECO:0007669"/>
    <property type="project" value="TreeGrafter"/>
</dbReference>
<evidence type="ECO:0000256" key="5">
    <source>
        <dbReference type="SAM" id="Phobius"/>
    </source>
</evidence>
<dbReference type="EMBL" id="PFTM01000049">
    <property type="protein sequence ID" value="PJB82799.1"/>
    <property type="molecule type" value="Genomic_DNA"/>
</dbReference>
<protein>
    <submittedName>
        <fullName evidence="7">Conjugal transfer protein TraR</fullName>
    </submittedName>
</protein>
<dbReference type="Proteomes" id="UP000229236">
    <property type="component" value="Unassembled WGS sequence"/>
</dbReference>
<dbReference type="PANTHER" id="PTHR10846">
    <property type="entry name" value="SODIUM/POTASSIUM/CALCIUM EXCHANGER"/>
    <property type="match status" value="1"/>
</dbReference>
<evidence type="ECO:0000256" key="4">
    <source>
        <dbReference type="ARBA" id="ARBA00023136"/>
    </source>
</evidence>
<proteinExistence type="predicted"/>
<evidence type="ECO:0000313" key="8">
    <source>
        <dbReference type="Proteomes" id="UP000229236"/>
    </source>
</evidence>
<feature type="transmembrane region" description="Helical" evidence="5">
    <location>
        <begin position="142"/>
        <end position="165"/>
    </location>
</feature>
<feature type="domain" description="Sodium/calcium exchanger membrane region" evidence="6">
    <location>
        <begin position="77"/>
        <end position="218"/>
    </location>
</feature>
<sequence length="400" mass="43703">MLSKVVLVFPLFTTNSCCVRRRYNDYLTGVKRAARCVALFIESKAMCSLFSPLVFSVQLTPRRLLCIIQLNSMVIWWIIIFIISLAALVKGADLLLDSAEKIGVHFGLSPFVIGVLITGIGTSLPELASSIAAVMHGASEVVAANVVGSNIANILLVIGISAVVGRQIIVSKNLIDLELPLLAISTALFLGVAFDGFVSRGEATILILAYIVYLTYTLFSREPSESFVISKGKEIEEKLEKYQQRALYFFIKPFFVFKDYIFLIFGIILLLTGAQYAIEAVLTLSDIFGIAVGVISITAIAVGTSLPELLVSIRAARKKKYDISVGNILGSNAFNALMIIGIPGVAATLPLDEKTLLIGLPVMTVATLLFIISGISQKIHHWEGMLYIIFYIFFLMKLFT</sequence>
<dbReference type="Gene3D" id="1.20.1420.30">
    <property type="entry name" value="NCX, central ion-binding region"/>
    <property type="match status" value="1"/>
</dbReference>
<feature type="transmembrane region" description="Helical" evidence="5">
    <location>
        <begin position="177"/>
        <end position="197"/>
    </location>
</feature>
<dbReference type="AlphaFoldDB" id="A0A2M8D6W6"/>
<evidence type="ECO:0000313" key="7">
    <source>
        <dbReference type="EMBL" id="PJB82799.1"/>
    </source>
</evidence>
<dbReference type="Pfam" id="PF01699">
    <property type="entry name" value="Na_Ca_ex"/>
    <property type="match status" value="2"/>
</dbReference>
<dbReference type="PANTHER" id="PTHR10846:SF8">
    <property type="entry name" value="INNER MEMBRANE PROTEIN YRBG"/>
    <property type="match status" value="1"/>
</dbReference>
<feature type="transmembrane region" description="Helical" evidence="5">
    <location>
        <begin position="355"/>
        <end position="375"/>
    </location>
</feature>
<keyword evidence="2 5" id="KW-0812">Transmembrane</keyword>
<dbReference type="NCBIfam" id="TIGR00367">
    <property type="entry name" value="calcium/sodium antiporter"/>
    <property type="match status" value="1"/>
</dbReference>
<dbReference type="GO" id="GO:0005262">
    <property type="term" value="F:calcium channel activity"/>
    <property type="evidence" value="ECO:0007669"/>
    <property type="project" value="TreeGrafter"/>
</dbReference>
<evidence type="ECO:0000256" key="1">
    <source>
        <dbReference type="ARBA" id="ARBA00004141"/>
    </source>
</evidence>
<dbReference type="GO" id="GO:0006874">
    <property type="term" value="P:intracellular calcium ion homeostasis"/>
    <property type="evidence" value="ECO:0007669"/>
    <property type="project" value="TreeGrafter"/>
</dbReference>
<feature type="transmembrane region" description="Helical" evidence="5">
    <location>
        <begin position="74"/>
        <end position="96"/>
    </location>
</feature>
<comment type="caution">
    <text evidence="7">The sequence shown here is derived from an EMBL/GenBank/DDBJ whole genome shotgun (WGS) entry which is preliminary data.</text>
</comment>